<evidence type="ECO:0000313" key="1">
    <source>
        <dbReference type="EMBL" id="MEF3835436.1"/>
    </source>
</evidence>
<dbReference type="Proteomes" id="UP001337305">
    <property type="component" value="Unassembled WGS sequence"/>
</dbReference>
<protein>
    <recommendedName>
        <fullName evidence="3">SGNH/GDSL hydrolase family protein</fullName>
    </recommendedName>
</protein>
<dbReference type="EMBL" id="JAODOP010000004">
    <property type="protein sequence ID" value="MEF3835436.1"/>
    <property type="molecule type" value="Genomic_DNA"/>
</dbReference>
<evidence type="ECO:0008006" key="3">
    <source>
        <dbReference type="Google" id="ProtNLM"/>
    </source>
</evidence>
<keyword evidence="2" id="KW-1185">Reference proteome</keyword>
<accession>A0ABU7XYH3</accession>
<name>A0ABU7XYH3_9FLAO</name>
<comment type="caution">
    <text evidence="1">The sequence shown here is derived from an EMBL/GenBank/DDBJ whole genome shotgun (WGS) entry which is preliminary data.</text>
</comment>
<dbReference type="Gene3D" id="3.40.50.1110">
    <property type="entry name" value="SGNH hydrolase"/>
    <property type="match status" value="1"/>
</dbReference>
<reference evidence="1 2" key="1">
    <citation type="submission" date="2022-09" db="EMBL/GenBank/DDBJ databases">
        <title>Genome sequencing of Flavivirga sp. MEBiC05379.</title>
        <authorList>
            <person name="Oh H.-M."/>
            <person name="Kwon K.K."/>
            <person name="Park M.J."/>
            <person name="Yang S.-H."/>
        </authorList>
    </citation>
    <scope>NUCLEOTIDE SEQUENCE [LARGE SCALE GENOMIC DNA]</scope>
    <source>
        <strain evidence="1 2">MEBiC05379</strain>
    </source>
</reference>
<dbReference type="RefSeq" id="WP_303307722.1">
    <property type="nucleotide sequence ID" value="NZ_JAODOP010000004.1"/>
</dbReference>
<dbReference type="InterPro" id="IPR036514">
    <property type="entry name" value="SGNH_hydro_sf"/>
</dbReference>
<organism evidence="1 2">
    <name type="scientific">Flavivirga spongiicola</name>
    <dbReference type="NCBI Taxonomy" id="421621"/>
    <lineage>
        <taxon>Bacteria</taxon>
        <taxon>Pseudomonadati</taxon>
        <taxon>Bacteroidota</taxon>
        <taxon>Flavobacteriia</taxon>
        <taxon>Flavobacteriales</taxon>
        <taxon>Flavobacteriaceae</taxon>
        <taxon>Flavivirga</taxon>
    </lineage>
</organism>
<evidence type="ECO:0000313" key="2">
    <source>
        <dbReference type="Proteomes" id="UP001337305"/>
    </source>
</evidence>
<proteinExistence type="predicted"/>
<sequence>MKKIIKLILILAIVFFITDRVVYLAIKTFDKKVFTGQSVGKVNQFLLLKDSVDLLVFGSSRANHHLDNRLLDSSSYNMGVDGTKIGYSAALIATLNKKRQNIFIHIDPDMLFDSEYKGDDISILLNLIKRNKKIDEFIFDFLPQENYLSKIFNCYAYNGKVLGIARNYIAPTYDFNNYNGYDPLYPSKEQAKIFKELKEKDSLHGFHNDSFNSSPNQLTNELINRIIIKCEENNSRLVFFTSPTLIKHKNKVKFNIREYFRGKEVKYYDFSDILDNENIGNWKDFTHLSEKGARIFSNQFKDAFY</sequence>
<gene>
    <name evidence="1" type="ORF">N1F79_20095</name>
</gene>